<evidence type="ECO:0000259" key="1">
    <source>
        <dbReference type="PROSITE" id="PS51186"/>
    </source>
</evidence>
<sequence>MTAPSDPPEAAPELSVRLLDSATWPDFAALVERHSGVWGGCWCMAFHAEGAGSGTTPEQHRQQKECRVREGRAHAALVYRGPICVGWCQFGSPDELPRIKRRRAYQEGLSALPDWRITCFFVDRTARRQGVATAALRGALEAIARLGGGMVESYPEDVTGRSVASGFIHNGSVAMFERQGFERQRRIGKHSWVVARVVAPQD</sequence>
<comment type="caution">
    <text evidence="2">The sequence shown here is derived from an EMBL/GenBank/DDBJ whole genome shotgun (WGS) entry which is preliminary data.</text>
</comment>
<dbReference type="InterPro" id="IPR000182">
    <property type="entry name" value="GNAT_dom"/>
</dbReference>
<proteinExistence type="predicted"/>
<dbReference type="PROSITE" id="PS51186">
    <property type="entry name" value="GNAT"/>
    <property type="match status" value="1"/>
</dbReference>
<dbReference type="InterPro" id="IPR016181">
    <property type="entry name" value="Acyl_CoA_acyltransferase"/>
</dbReference>
<dbReference type="EMBL" id="JBHSEG010000001">
    <property type="protein sequence ID" value="MFC4452233.1"/>
    <property type="molecule type" value="Genomic_DNA"/>
</dbReference>
<dbReference type="Pfam" id="PF00583">
    <property type="entry name" value="Acetyltransf_1"/>
    <property type="match status" value="1"/>
</dbReference>
<accession>A0ABV8Y2M2</accession>
<name>A0ABV8Y2M2_9DEIO</name>
<dbReference type="Gene3D" id="3.40.630.30">
    <property type="match status" value="1"/>
</dbReference>
<dbReference type="GO" id="GO:0016746">
    <property type="term" value="F:acyltransferase activity"/>
    <property type="evidence" value="ECO:0007669"/>
    <property type="project" value="UniProtKB-KW"/>
</dbReference>
<dbReference type="SUPFAM" id="SSF55729">
    <property type="entry name" value="Acyl-CoA N-acyltransferases (Nat)"/>
    <property type="match status" value="1"/>
</dbReference>
<dbReference type="Proteomes" id="UP001595939">
    <property type="component" value="Unassembled WGS sequence"/>
</dbReference>
<protein>
    <submittedName>
        <fullName evidence="2">GNAT family N-acetyltransferase</fullName>
        <ecNumber evidence="2">2.3.1.-</ecNumber>
    </submittedName>
</protein>
<feature type="domain" description="N-acetyltransferase" evidence="1">
    <location>
        <begin position="17"/>
        <end position="200"/>
    </location>
</feature>
<organism evidence="2 3">
    <name type="scientific">Deinococcus sonorensis</name>
    <dbReference type="NCBI Taxonomy" id="309891"/>
    <lineage>
        <taxon>Bacteria</taxon>
        <taxon>Thermotogati</taxon>
        <taxon>Deinococcota</taxon>
        <taxon>Deinococci</taxon>
        <taxon>Deinococcales</taxon>
        <taxon>Deinococcaceae</taxon>
        <taxon>Deinococcus</taxon>
    </lineage>
</organism>
<keyword evidence="3" id="KW-1185">Reference proteome</keyword>
<evidence type="ECO:0000313" key="3">
    <source>
        <dbReference type="Proteomes" id="UP001595939"/>
    </source>
</evidence>
<reference evidence="3" key="1">
    <citation type="journal article" date="2019" name="Int. J. Syst. Evol. Microbiol.">
        <title>The Global Catalogue of Microorganisms (GCM) 10K type strain sequencing project: providing services to taxonomists for standard genome sequencing and annotation.</title>
        <authorList>
            <consortium name="The Broad Institute Genomics Platform"/>
            <consortium name="The Broad Institute Genome Sequencing Center for Infectious Disease"/>
            <person name="Wu L."/>
            <person name="Ma J."/>
        </authorList>
    </citation>
    <scope>NUCLEOTIDE SEQUENCE [LARGE SCALE GENOMIC DNA]</scope>
    <source>
        <strain evidence="3">CCUG 39970</strain>
    </source>
</reference>
<dbReference type="RefSeq" id="WP_380129658.1">
    <property type="nucleotide sequence ID" value="NZ_JBHSEG010000001.1"/>
</dbReference>
<evidence type="ECO:0000313" key="2">
    <source>
        <dbReference type="EMBL" id="MFC4452233.1"/>
    </source>
</evidence>
<dbReference type="CDD" id="cd04301">
    <property type="entry name" value="NAT_SF"/>
    <property type="match status" value="1"/>
</dbReference>
<keyword evidence="2" id="KW-0012">Acyltransferase</keyword>
<keyword evidence="2" id="KW-0808">Transferase</keyword>
<gene>
    <name evidence="2" type="ORF">ACFO0P_00425</name>
</gene>
<dbReference type="EC" id="2.3.1.-" evidence="2"/>